<protein>
    <recommendedName>
        <fullName evidence="1">Putative restriction endonuclease domain-containing protein</fullName>
    </recommendedName>
</protein>
<dbReference type="AlphaFoldDB" id="B4W550"/>
<reference evidence="2 3" key="1">
    <citation type="submission" date="2008-07" db="EMBL/GenBank/DDBJ databases">
        <authorList>
            <person name="Tandeau de Marsac N."/>
            <person name="Ferriera S."/>
            <person name="Johnson J."/>
            <person name="Kravitz S."/>
            <person name="Beeson K."/>
            <person name="Sutton G."/>
            <person name="Rogers Y.-H."/>
            <person name="Friedman R."/>
            <person name="Frazier M."/>
            <person name="Venter J.C."/>
        </authorList>
    </citation>
    <scope>NUCLEOTIDE SEQUENCE [LARGE SCALE GENOMIC DNA]</scope>
    <source>
        <strain evidence="2 3">PCC 7420</strain>
    </source>
</reference>
<dbReference type="PANTHER" id="PTHR47152">
    <property type="entry name" value="SLR2084 PROTEIN-RELATED"/>
    <property type="match status" value="1"/>
</dbReference>
<evidence type="ECO:0000313" key="3">
    <source>
        <dbReference type="Proteomes" id="UP000003835"/>
    </source>
</evidence>
<gene>
    <name evidence="2" type="ORF">MC7420_5302</name>
</gene>
<dbReference type="InterPro" id="IPR008538">
    <property type="entry name" value="Uma2"/>
</dbReference>
<keyword evidence="3" id="KW-1185">Reference proteome</keyword>
<dbReference type="Gene3D" id="3.90.1570.10">
    <property type="entry name" value="tt1808, chain A"/>
    <property type="match status" value="1"/>
</dbReference>
<dbReference type="Pfam" id="PF05685">
    <property type="entry name" value="Uma2"/>
    <property type="match status" value="1"/>
</dbReference>
<feature type="domain" description="Putative restriction endonuclease" evidence="1">
    <location>
        <begin position="24"/>
        <end position="176"/>
    </location>
</feature>
<evidence type="ECO:0000259" key="1">
    <source>
        <dbReference type="Pfam" id="PF05685"/>
    </source>
</evidence>
<dbReference type="HOGENOM" id="CLU_098557_0_0_3"/>
<dbReference type="OrthoDB" id="427876at2"/>
<dbReference type="PANTHER" id="PTHR47152:SF1">
    <property type="entry name" value="SLL1186 PROTEIN"/>
    <property type="match status" value="1"/>
</dbReference>
<proteinExistence type="predicted"/>
<accession>B4W550</accession>
<name>B4W550_9CYAN</name>
<dbReference type="EMBL" id="DS989884">
    <property type="protein sequence ID" value="EDX70674.1"/>
    <property type="molecule type" value="Genomic_DNA"/>
</dbReference>
<evidence type="ECO:0000313" key="2">
    <source>
        <dbReference type="EMBL" id="EDX70674.1"/>
    </source>
</evidence>
<dbReference type="InterPro" id="IPR012296">
    <property type="entry name" value="Nuclease_put_TT1808"/>
</dbReference>
<dbReference type="CDD" id="cd06260">
    <property type="entry name" value="DUF820-like"/>
    <property type="match status" value="1"/>
</dbReference>
<dbReference type="Proteomes" id="UP000003835">
    <property type="component" value="Unassembled WGS sequence"/>
</dbReference>
<organism evidence="2 3">
    <name type="scientific">Coleofasciculus chthonoplastes PCC 7420</name>
    <dbReference type="NCBI Taxonomy" id="118168"/>
    <lineage>
        <taxon>Bacteria</taxon>
        <taxon>Bacillati</taxon>
        <taxon>Cyanobacteriota</taxon>
        <taxon>Cyanophyceae</taxon>
        <taxon>Coleofasciculales</taxon>
        <taxon>Coleofasciculaceae</taxon>
        <taxon>Coleofasciculus</taxon>
    </lineage>
</organism>
<sequence length="220" mass="25057">MVTLQLRQLDVPPGQRLLIHDVDWSEFEQILNELGEKRTARIAYSQKTLEIRMPLPKHEREKSIIGDLVKIILEELEIDCECFGSTTFKRQEMGYGIEPDECFYIQNHQVMVGKERIDLSVDPPPDLAIEVDVTSKTQMESYISLAVPELWLCDRGELKIYTLQSGQYQSVSTSPTFPGLPILDLVADVLTQSSTIGRSPALRAFRKQIRNLNSQISYGD</sequence>
<dbReference type="RefSeq" id="WP_006106530.1">
    <property type="nucleotide sequence ID" value="NZ_DS989884.1"/>
</dbReference>
<dbReference type="STRING" id="118168.MC7420_5302"/>
<dbReference type="eggNOG" id="COG4636">
    <property type="taxonomic scope" value="Bacteria"/>
</dbReference>